<dbReference type="PANTHER" id="PTHR46696:SF6">
    <property type="entry name" value="P450, PUTATIVE (EUROFUNG)-RELATED"/>
    <property type="match status" value="1"/>
</dbReference>
<evidence type="ECO:0000256" key="2">
    <source>
        <dbReference type="RuleBase" id="RU000461"/>
    </source>
</evidence>
<dbReference type="PROSITE" id="PS00086">
    <property type="entry name" value="CYTOCHROME_P450"/>
    <property type="match status" value="1"/>
</dbReference>
<dbReference type="Proteomes" id="UP000190044">
    <property type="component" value="Unassembled WGS sequence"/>
</dbReference>
<dbReference type="EMBL" id="FUYP01000054">
    <property type="protein sequence ID" value="SKC02668.1"/>
    <property type="molecule type" value="Genomic_DNA"/>
</dbReference>
<reference evidence="4" key="1">
    <citation type="submission" date="2017-02" db="EMBL/GenBank/DDBJ databases">
        <authorList>
            <person name="Varghese N."/>
            <person name="Submissions S."/>
        </authorList>
    </citation>
    <scope>NUCLEOTIDE SEQUENCE [LARGE SCALE GENOMIC DNA]</scope>
    <source>
        <strain evidence="4">R11H</strain>
    </source>
</reference>
<dbReference type="InterPro" id="IPR001128">
    <property type="entry name" value="Cyt_P450"/>
</dbReference>
<dbReference type="PRINTS" id="PR00385">
    <property type="entry name" value="P450"/>
</dbReference>
<dbReference type="InterPro" id="IPR017972">
    <property type="entry name" value="Cyt_P450_CS"/>
</dbReference>
<sequence>MATVLAERPAHVPPELVVDANIYALPGGDTDPQMAWKALDIPGNPGFVWTPHNGGHWILTSAELLWDIFPDLDRVSANDIQIPPGDGSFKLIPNESDEPEHHYYRKIVLPFVSPKAVRGLMDEVRSMSAELIDGFLDRGSCEFMTEFARHVPMRIFLTLVNLPDSDREWLVDVVDKVIRPQSEEDRTSNTTRMSTYLAEWIDKRRAEPGDDLLSAIIHGKVGDRPMNELEVLGQCMDVMFGGLDTVASMMGFIMHFLATHPDQYRDLAGNPARLSIAIEEMLRRFAVANPGRRIVQDIEREGYAMKAGDMLVLASCLHGLDEGRWDDAATVDIDRKRSTHCTFGIGVHNCPGAGLARSEITIMLEEWIRRVPSFGVDPERAVAMATGAVNGVVALPLVWPNAAQPLPGN</sequence>
<organism evidence="3 4">
    <name type="scientific">Sphingopyxis flava</name>
    <dbReference type="NCBI Taxonomy" id="1507287"/>
    <lineage>
        <taxon>Bacteria</taxon>
        <taxon>Pseudomonadati</taxon>
        <taxon>Pseudomonadota</taxon>
        <taxon>Alphaproteobacteria</taxon>
        <taxon>Sphingomonadales</taxon>
        <taxon>Sphingomonadaceae</taxon>
        <taxon>Sphingopyxis</taxon>
    </lineage>
</organism>
<keyword evidence="2" id="KW-0408">Iron</keyword>
<proteinExistence type="inferred from homology"/>
<evidence type="ECO:0000313" key="4">
    <source>
        <dbReference type="Proteomes" id="UP000190044"/>
    </source>
</evidence>
<dbReference type="OrthoDB" id="5522954at2"/>
<dbReference type="CDD" id="cd11035">
    <property type="entry name" value="P450cam-like"/>
    <property type="match status" value="1"/>
</dbReference>
<name>A0A1T5G2K7_9SPHN</name>
<keyword evidence="2" id="KW-0479">Metal-binding</keyword>
<dbReference type="PRINTS" id="PR00359">
    <property type="entry name" value="BP450"/>
</dbReference>
<keyword evidence="4" id="KW-1185">Reference proteome</keyword>
<dbReference type="Pfam" id="PF00067">
    <property type="entry name" value="p450"/>
    <property type="match status" value="2"/>
</dbReference>
<dbReference type="RefSeq" id="WP_079640202.1">
    <property type="nucleotide sequence ID" value="NZ_FUYP01000054.1"/>
</dbReference>
<dbReference type="GO" id="GO:0016705">
    <property type="term" value="F:oxidoreductase activity, acting on paired donors, with incorporation or reduction of molecular oxygen"/>
    <property type="evidence" value="ECO:0007669"/>
    <property type="project" value="InterPro"/>
</dbReference>
<evidence type="ECO:0000256" key="1">
    <source>
        <dbReference type="ARBA" id="ARBA00010617"/>
    </source>
</evidence>
<dbReference type="Gene3D" id="1.10.630.10">
    <property type="entry name" value="Cytochrome P450"/>
    <property type="match status" value="1"/>
</dbReference>
<accession>A0A1T5G2K7</accession>
<dbReference type="GO" id="GO:0004497">
    <property type="term" value="F:monooxygenase activity"/>
    <property type="evidence" value="ECO:0007669"/>
    <property type="project" value="UniProtKB-KW"/>
</dbReference>
<protein>
    <submittedName>
        <fullName evidence="3">Cytochrome P450</fullName>
    </submittedName>
</protein>
<dbReference type="InterPro" id="IPR002397">
    <property type="entry name" value="Cyt_P450_B"/>
</dbReference>
<dbReference type="AlphaFoldDB" id="A0A1T5G2K7"/>
<evidence type="ECO:0000313" key="3">
    <source>
        <dbReference type="EMBL" id="SKC02668.1"/>
    </source>
</evidence>
<dbReference type="GO" id="GO:0020037">
    <property type="term" value="F:heme binding"/>
    <property type="evidence" value="ECO:0007669"/>
    <property type="project" value="InterPro"/>
</dbReference>
<keyword evidence="2" id="KW-0503">Monooxygenase</keyword>
<gene>
    <name evidence="3" type="ORF">SAMN06295937_10542</name>
</gene>
<comment type="similarity">
    <text evidence="1 2">Belongs to the cytochrome P450 family.</text>
</comment>
<keyword evidence="2" id="KW-0349">Heme</keyword>
<dbReference type="SUPFAM" id="SSF48264">
    <property type="entry name" value="Cytochrome P450"/>
    <property type="match status" value="1"/>
</dbReference>
<dbReference type="GO" id="GO:0005506">
    <property type="term" value="F:iron ion binding"/>
    <property type="evidence" value="ECO:0007669"/>
    <property type="project" value="InterPro"/>
</dbReference>
<keyword evidence="2" id="KW-0560">Oxidoreductase</keyword>
<dbReference type="PANTHER" id="PTHR46696">
    <property type="entry name" value="P450, PUTATIVE (EUROFUNG)-RELATED"/>
    <property type="match status" value="1"/>
</dbReference>
<dbReference type="InterPro" id="IPR036396">
    <property type="entry name" value="Cyt_P450_sf"/>
</dbReference>